<evidence type="ECO:0000256" key="2">
    <source>
        <dbReference type="ARBA" id="ARBA00023002"/>
    </source>
</evidence>
<dbReference type="Gene3D" id="3.40.109.10">
    <property type="entry name" value="NADH Oxidase"/>
    <property type="match status" value="1"/>
</dbReference>
<sequence length="169" mass="18904">MLPQIQHRNNASAIQDKDVPKEVLDRLLRAGRLSPSIKNRQPWRFIAINDIQKKLELQEACYGDRRCKKGALIAACYATSDYEMPNGFSANLFDLGLASGQIMLQAEKEGLAAESLTSFSQSQAGRILTLPHGMYIAAIILLGYPAEKEKRDMSSKCLPSQRTINYNSW</sequence>
<gene>
    <name evidence="4" type="ORF">P0082_06280</name>
</gene>
<proteinExistence type="inferred from homology"/>
<organism evidence="4 5">
    <name type="scientific">Candidatus Haliotispira prima</name>
    <dbReference type="NCBI Taxonomy" id="3034016"/>
    <lineage>
        <taxon>Bacteria</taxon>
        <taxon>Pseudomonadati</taxon>
        <taxon>Spirochaetota</taxon>
        <taxon>Spirochaetia</taxon>
        <taxon>Spirochaetales</taxon>
        <taxon>Spirochaetaceae</taxon>
        <taxon>Candidatus Haliotispira</taxon>
    </lineage>
</organism>
<keyword evidence="5" id="KW-1185">Reference proteome</keyword>
<dbReference type="PANTHER" id="PTHR43673">
    <property type="entry name" value="NAD(P)H NITROREDUCTASE YDGI-RELATED"/>
    <property type="match status" value="1"/>
</dbReference>
<evidence type="ECO:0000256" key="1">
    <source>
        <dbReference type="ARBA" id="ARBA00007118"/>
    </source>
</evidence>
<keyword evidence="2" id="KW-0560">Oxidoreductase</keyword>
<name>A0ABY8MDS1_9SPIO</name>
<dbReference type="InterPro" id="IPR029479">
    <property type="entry name" value="Nitroreductase"/>
</dbReference>
<protein>
    <submittedName>
        <fullName evidence="4">Nitroreductase family protein</fullName>
    </submittedName>
</protein>
<dbReference type="EMBL" id="CP123443">
    <property type="protein sequence ID" value="WGK68087.1"/>
    <property type="molecule type" value="Genomic_DNA"/>
</dbReference>
<accession>A0ABY8MDS1</accession>
<feature type="domain" description="Nitroreductase" evidence="3">
    <location>
        <begin position="16"/>
        <end position="62"/>
    </location>
</feature>
<reference evidence="4 5" key="1">
    <citation type="submission" date="2023-04" db="EMBL/GenBank/DDBJ databases">
        <title>Spirochaete genome identified in red abalone sample constitutes a novel genus.</title>
        <authorList>
            <person name="Sharma S.P."/>
            <person name="Purcell C.M."/>
            <person name="Hyde J.R."/>
            <person name="Severin A.J."/>
        </authorList>
    </citation>
    <scope>NUCLEOTIDE SEQUENCE [LARGE SCALE GENOMIC DNA]</scope>
    <source>
        <strain evidence="4 5">SP-2023</strain>
    </source>
</reference>
<dbReference type="InterPro" id="IPR000415">
    <property type="entry name" value="Nitroreductase-like"/>
</dbReference>
<dbReference type="PANTHER" id="PTHR43673:SF10">
    <property type="entry name" value="NADH DEHYDROGENASE_NAD(P)H NITROREDUCTASE XCC3605-RELATED"/>
    <property type="match status" value="1"/>
</dbReference>
<dbReference type="Pfam" id="PF00881">
    <property type="entry name" value="Nitroreductase"/>
    <property type="match status" value="1"/>
</dbReference>
<dbReference type="RefSeq" id="WP_326926252.1">
    <property type="nucleotide sequence ID" value="NZ_CP123443.1"/>
</dbReference>
<evidence type="ECO:0000259" key="3">
    <source>
        <dbReference type="Pfam" id="PF00881"/>
    </source>
</evidence>
<dbReference type="SUPFAM" id="SSF55469">
    <property type="entry name" value="FMN-dependent nitroreductase-like"/>
    <property type="match status" value="1"/>
</dbReference>
<evidence type="ECO:0000313" key="5">
    <source>
        <dbReference type="Proteomes" id="UP001228690"/>
    </source>
</evidence>
<dbReference type="Proteomes" id="UP001228690">
    <property type="component" value="Chromosome"/>
</dbReference>
<comment type="similarity">
    <text evidence="1">Belongs to the nitroreductase family.</text>
</comment>
<evidence type="ECO:0000313" key="4">
    <source>
        <dbReference type="EMBL" id="WGK68087.1"/>
    </source>
</evidence>